<dbReference type="EMBL" id="JBHTBR010000002">
    <property type="protein sequence ID" value="MFC7290707.1"/>
    <property type="molecule type" value="Genomic_DNA"/>
</dbReference>
<accession>A0ABW2II80</accession>
<dbReference type="InterPro" id="IPR046525">
    <property type="entry name" value="DUF6702"/>
</dbReference>
<comment type="caution">
    <text evidence="3">The sequence shown here is derived from an EMBL/GenBank/DDBJ whole genome shotgun (WGS) entry which is preliminary data.</text>
</comment>
<organism evidence="3 4">
    <name type="scientific">Hirschia litorea</name>
    <dbReference type="NCBI Taxonomy" id="1199156"/>
    <lineage>
        <taxon>Bacteria</taxon>
        <taxon>Pseudomonadati</taxon>
        <taxon>Pseudomonadota</taxon>
        <taxon>Alphaproteobacteria</taxon>
        <taxon>Hyphomonadales</taxon>
        <taxon>Hyphomonadaceae</taxon>
        <taxon>Hirschia</taxon>
    </lineage>
</organism>
<dbReference type="Proteomes" id="UP001596492">
    <property type="component" value="Unassembled WGS sequence"/>
</dbReference>
<evidence type="ECO:0000256" key="2">
    <source>
        <dbReference type="SAM" id="SignalP"/>
    </source>
</evidence>
<dbReference type="RefSeq" id="WP_382165829.1">
    <property type="nucleotide sequence ID" value="NZ_JBHTBR010000002.1"/>
</dbReference>
<feature type="signal peptide" evidence="2">
    <location>
        <begin position="1"/>
        <end position="24"/>
    </location>
</feature>
<evidence type="ECO:0000313" key="4">
    <source>
        <dbReference type="Proteomes" id="UP001596492"/>
    </source>
</evidence>
<keyword evidence="2" id="KW-0732">Signal</keyword>
<keyword evidence="4" id="KW-1185">Reference proteome</keyword>
<name>A0ABW2II80_9PROT</name>
<sequence>MKMRLMSCAVLAYLVLLGQGMSHAHPQKAAIATIEPNARTGVIEIVHRFSQHDAEHAAHMLGRSAESIISDPEVQQEFARYVISSFSIETLNGDEITLEEVGYEFDRGYIWVYQEAPLLSEVKGLTVRYSALQDIWPDQTNTVNVKLDGNVKTLSFTGRTRVNSVLFDAPLDLDREDHGHTHETKSHKHGPDTHTH</sequence>
<reference evidence="4" key="1">
    <citation type="journal article" date="2019" name="Int. J. Syst. Evol. Microbiol.">
        <title>The Global Catalogue of Microorganisms (GCM) 10K type strain sequencing project: providing services to taxonomists for standard genome sequencing and annotation.</title>
        <authorList>
            <consortium name="The Broad Institute Genomics Platform"/>
            <consortium name="The Broad Institute Genome Sequencing Center for Infectious Disease"/>
            <person name="Wu L."/>
            <person name="Ma J."/>
        </authorList>
    </citation>
    <scope>NUCLEOTIDE SEQUENCE [LARGE SCALE GENOMIC DNA]</scope>
    <source>
        <strain evidence="4">CCUG 51308</strain>
    </source>
</reference>
<feature type="chain" id="PRO_5046832720" evidence="2">
    <location>
        <begin position="25"/>
        <end position="196"/>
    </location>
</feature>
<dbReference type="Pfam" id="PF20420">
    <property type="entry name" value="DUF6702"/>
    <property type="match status" value="1"/>
</dbReference>
<evidence type="ECO:0000313" key="3">
    <source>
        <dbReference type="EMBL" id="MFC7290707.1"/>
    </source>
</evidence>
<evidence type="ECO:0000256" key="1">
    <source>
        <dbReference type="SAM" id="MobiDB-lite"/>
    </source>
</evidence>
<protein>
    <submittedName>
        <fullName evidence="3">DUF6702 family protein</fullName>
    </submittedName>
</protein>
<gene>
    <name evidence="3" type="ORF">ACFQS8_03685</name>
</gene>
<feature type="region of interest" description="Disordered" evidence="1">
    <location>
        <begin position="176"/>
        <end position="196"/>
    </location>
</feature>
<proteinExistence type="predicted"/>